<evidence type="ECO:0000256" key="7">
    <source>
        <dbReference type="SAM" id="MobiDB-lite"/>
    </source>
</evidence>
<keyword evidence="5 6" id="KW-0175">Coiled coil</keyword>
<evidence type="ECO:0000256" key="4">
    <source>
        <dbReference type="ARBA" id="ARBA00022490"/>
    </source>
</evidence>
<proteinExistence type="inferred from homology"/>
<dbReference type="Pfam" id="PF17084">
    <property type="entry name" value="TDA11"/>
    <property type="match status" value="2"/>
</dbReference>
<gene>
    <name evidence="6" type="primary">TDA11</name>
    <name evidence="8" type="ORF">BN860_15522g</name>
</gene>
<comment type="similarity">
    <text evidence="2 6">Belongs to the TDA11 family.</text>
</comment>
<dbReference type="EMBL" id="HG316454">
    <property type="protein sequence ID" value="CDF87834.1"/>
    <property type="molecule type" value="Genomic_DNA"/>
</dbReference>
<dbReference type="InterPro" id="IPR031388">
    <property type="entry name" value="Tda11"/>
</dbReference>
<feature type="region of interest" description="Disordered" evidence="7">
    <location>
        <begin position="318"/>
        <end position="356"/>
    </location>
</feature>
<evidence type="ECO:0000256" key="3">
    <source>
        <dbReference type="ARBA" id="ARBA00014140"/>
    </source>
</evidence>
<feature type="region of interest" description="Disordered" evidence="7">
    <location>
        <begin position="115"/>
        <end position="136"/>
    </location>
</feature>
<evidence type="ECO:0000313" key="8">
    <source>
        <dbReference type="EMBL" id="CDF87834.1"/>
    </source>
</evidence>
<evidence type="ECO:0000256" key="2">
    <source>
        <dbReference type="ARBA" id="ARBA00008382"/>
    </source>
</evidence>
<evidence type="ECO:0000313" key="9">
    <source>
        <dbReference type="Proteomes" id="UP000019375"/>
    </source>
</evidence>
<keyword evidence="4 6" id="KW-0963">Cytoplasm</keyword>
<dbReference type="Proteomes" id="UP000019375">
    <property type="component" value="Unassembled WGS sequence"/>
</dbReference>
<feature type="compositionally biased region" description="Basic and acidic residues" evidence="7">
    <location>
        <begin position="337"/>
        <end position="356"/>
    </location>
</feature>
<sequence length="356" mass="39967">MNKFDEFVEAADKELEVDTSTRNTAIYVSSPSSSNASAESPKGDPASRKELKMRQFNPKRLSYQDHPLKEGQVPLRKPSRSTTINKRKSLLQPIVAPQTPENSVCNWNAVGNSPNTSFGRQRSTSGASVHSRSSSQSLSLDSTFDISLQNLANKELEILESKRRIEELRKKLSLEELAYEKKVEELKELKSQVSNNLQVNTLSPPARKQEEPLKEANVSNGTSGSVWSKPLAFFNQFDQIIQHELERSLHWDETPEDKIMRPEPYEGATGVQHKQLRQQSVPGHQSSFDSSDDDKTNNNNKNLWSFLSDVKTGLMGIEEEEEAPSRTIAGSSQKTGGIKEFKTAKKTKDPVEMTEF</sequence>
<accession>A0A8J2T3Q6</accession>
<dbReference type="OrthoDB" id="4036304at2759"/>
<feature type="region of interest" description="Disordered" evidence="7">
    <location>
        <begin position="20"/>
        <end position="89"/>
    </location>
</feature>
<keyword evidence="9" id="KW-1185">Reference proteome</keyword>
<organism evidence="8 9">
    <name type="scientific">Zygosaccharomyces bailii (strain CLIB 213 / ATCC 58445 / CBS 680 / BCRC 21525 / NBRC 1098 / NCYC 1416 / NRRL Y-2227)</name>
    <dbReference type="NCBI Taxonomy" id="1333698"/>
    <lineage>
        <taxon>Eukaryota</taxon>
        <taxon>Fungi</taxon>
        <taxon>Dikarya</taxon>
        <taxon>Ascomycota</taxon>
        <taxon>Saccharomycotina</taxon>
        <taxon>Saccharomycetes</taxon>
        <taxon>Saccharomycetales</taxon>
        <taxon>Saccharomycetaceae</taxon>
        <taxon>Zygosaccharomyces</taxon>
    </lineage>
</organism>
<dbReference type="AlphaFoldDB" id="A0A8J2T3Q6"/>
<dbReference type="GO" id="GO:0005737">
    <property type="term" value="C:cytoplasm"/>
    <property type="evidence" value="ECO:0007669"/>
    <property type="project" value="UniProtKB-SubCell"/>
</dbReference>
<evidence type="ECO:0000256" key="5">
    <source>
        <dbReference type="ARBA" id="ARBA00023054"/>
    </source>
</evidence>
<feature type="region of interest" description="Disordered" evidence="7">
    <location>
        <begin position="252"/>
        <end position="300"/>
    </location>
</feature>
<feature type="compositionally biased region" description="Low complexity" evidence="7">
    <location>
        <begin position="29"/>
        <end position="40"/>
    </location>
</feature>
<protein>
    <recommendedName>
        <fullName evidence="3 6">Topoisomerase I damage affected protein 11</fullName>
    </recommendedName>
</protein>
<comment type="subcellular location">
    <subcellularLocation>
        <location evidence="1 6">Cytoplasm</location>
    </subcellularLocation>
</comment>
<name>A0A8J2T3Q6_ZYGB2</name>
<feature type="coiled-coil region" evidence="6">
    <location>
        <begin position="151"/>
        <end position="196"/>
    </location>
</feature>
<feature type="compositionally biased region" description="Basic and acidic residues" evidence="7">
    <location>
        <begin position="252"/>
        <end position="264"/>
    </location>
</feature>
<feature type="compositionally biased region" description="Low complexity" evidence="7">
    <location>
        <begin position="123"/>
        <end position="136"/>
    </location>
</feature>
<reference evidence="9" key="1">
    <citation type="journal article" date="2013" name="Genome Announc.">
        <title>Genome sequence of the food spoilage yeast Zygosaccharomyces bailii CLIB 213(T).</title>
        <authorList>
            <person name="Galeote V."/>
            <person name="Bigey F."/>
            <person name="Devillers H."/>
            <person name="Neuveglise C."/>
            <person name="Dequin S."/>
        </authorList>
    </citation>
    <scope>NUCLEOTIDE SEQUENCE [LARGE SCALE GENOMIC DNA]</scope>
    <source>
        <strain evidence="9">CLIB 213 / ATCC 58445 / CBS 680 / CCRC 21525 / NBRC 1098 / NCYC 1416 / NRRL Y-2227</strain>
    </source>
</reference>
<evidence type="ECO:0000256" key="1">
    <source>
        <dbReference type="ARBA" id="ARBA00004496"/>
    </source>
</evidence>
<feature type="compositionally biased region" description="Basic and acidic residues" evidence="7">
    <location>
        <begin position="41"/>
        <end position="53"/>
    </location>
</feature>
<evidence type="ECO:0000256" key="6">
    <source>
        <dbReference type="RuleBase" id="RU362140"/>
    </source>
</evidence>